<name>A0ABR4F5W2_9PEZI</name>
<dbReference type="Gene3D" id="1.10.630.10">
    <property type="entry name" value="Cytochrome P450"/>
    <property type="match status" value="2"/>
</dbReference>
<evidence type="ECO:0000256" key="1">
    <source>
        <dbReference type="ARBA" id="ARBA00001971"/>
    </source>
</evidence>
<proteinExistence type="inferred from homology"/>
<dbReference type="Proteomes" id="UP001600888">
    <property type="component" value="Unassembled WGS sequence"/>
</dbReference>
<evidence type="ECO:0000256" key="2">
    <source>
        <dbReference type="ARBA" id="ARBA00010617"/>
    </source>
</evidence>
<dbReference type="InterPro" id="IPR001128">
    <property type="entry name" value="Cyt_P450"/>
</dbReference>
<evidence type="ECO:0000313" key="8">
    <source>
        <dbReference type="EMBL" id="KAL2290034.1"/>
    </source>
</evidence>
<accession>A0ABR4F5W2</accession>
<dbReference type="SUPFAM" id="SSF48264">
    <property type="entry name" value="Cytochrome P450"/>
    <property type="match status" value="1"/>
</dbReference>
<keyword evidence="5 7" id="KW-0408">Iron</keyword>
<reference evidence="8 9" key="1">
    <citation type="submission" date="2024-03" db="EMBL/GenBank/DDBJ databases">
        <title>A high-quality draft genome sequence of Diaporthe vaccinii, a causative agent of upright dieback and viscid rot disease in cranberry plants.</title>
        <authorList>
            <person name="Sarrasin M."/>
            <person name="Lang B.F."/>
            <person name="Burger G."/>
        </authorList>
    </citation>
    <scope>NUCLEOTIDE SEQUENCE [LARGE SCALE GENOMIC DNA]</scope>
    <source>
        <strain evidence="8 9">IS7</strain>
    </source>
</reference>
<evidence type="ECO:0000256" key="3">
    <source>
        <dbReference type="ARBA" id="ARBA00022617"/>
    </source>
</evidence>
<keyword evidence="7" id="KW-0560">Oxidoreductase</keyword>
<comment type="similarity">
    <text evidence="2 7">Belongs to the cytochrome P450 family.</text>
</comment>
<organism evidence="8 9">
    <name type="scientific">Diaporthe vaccinii</name>
    <dbReference type="NCBI Taxonomy" id="105482"/>
    <lineage>
        <taxon>Eukaryota</taxon>
        <taxon>Fungi</taxon>
        <taxon>Dikarya</taxon>
        <taxon>Ascomycota</taxon>
        <taxon>Pezizomycotina</taxon>
        <taxon>Sordariomycetes</taxon>
        <taxon>Sordariomycetidae</taxon>
        <taxon>Diaporthales</taxon>
        <taxon>Diaporthaceae</taxon>
        <taxon>Diaporthe</taxon>
        <taxon>Diaporthe eres species complex</taxon>
    </lineage>
</organism>
<dbReference type="PANTHER" id="PTHR24305:SF166">
    <property type="entry name" value="CYTOCHROME P450 12A4, MITOCHONDRIAL-RELATED"/>
    <property type="match status" value="1"/>
</dbReference>
<evidence type="ECO:0000256" key="7">
    <source>
        <dbReference type="RuleBase" id="RU000461"/>
    </source>
</evidence>
<keyword evidence="3 7" id="KW-0349">Heme</keyword>
<keyword evidence="9" id="KW-1185">Reference proteome</keyword>
<comment type="caution">
    <text evidence="8">The sequence shown here is derived from an EMBL/GenBank/DDBJ whole genome shotgun (WGS) entry which is preliminary data.</text>
</comment>
<dbReference type="InterPro" id="IPR002403">
    <property type="entry name" value="Cyt_P450_E_grp-IV"/>
</dbReference>
<gene>
    <name evidence="8" type="ORF">FJTKL_00568</name>
</gene>
<evidence type="ECO:0000256" key="4">
    <source>
        <dbReference type="ARBA" id="ARBA00022723"/>
    </source>
</evidence>
<dbReference type="EMBL" id="JBAWTH010000010">
    <property type="protein sequence ID" value="KAL2290034.1"/>
    <property type="molecule type" value="Genomic_DNA"/>
</dbReference>
<dbReference type="InterPro" id="IPR036396">
    <property type="entry name" value="Cyt_P450_sf"/>
</dbReference>
<sequence>MFLRSGQQETLRTSLVIYAVGVTIYNVFFHPLANIPGPRLAAITRLWFFATDISGDSSRRILKWHQAHGPVIRVAPNELSICGIDAYLSEIYAQNTKFTKAPYFYEAFDNPHGTVFSQLDKAAHSGEKRLMSHAFSRRNIVGMQHELYGHVHKWVDRLRELGLQQLPSPLVNDVTELEKVPLMEAVAKESLRYGCPIRGRNPRIVPEGGMVCGGAHIPQGTCVFSAQWYHCTNPSVYPQPELFKPERWLVDDADALHAMNRHLVVFSNGSRNCIGQNLAVVCCWPRGTAAASDLAGLMLKKKKV</sequence>
<keyword evidence="6 7" id="KW-0503">Monooxygenase</keyword>
<keyword evidence="4 7" id="KW-0479">Metal-binding</keyword>
<dbReference type="InterPro" id="IPR050121">
    <property type="entry name" value="Cytochrome_P450_monoxygenase"/>
</dbReference>
<protein>
    <recommendedName>
        <fullName evidence="10">Cytochrome P450</fullName>
    </recommendedName>
</protein>
<dbReference type="Pfam" id="PF00067">
    <property type="entry name" value="p450"/>
    <property type="match status" value="1"/>
</dbReference>
<dbReference type="PRINTS" id="PR00465">
    <property type="entry name" value="EP450IV"/>
</dbReference>
<dbReference type="PROSITE" id="PS00086">
    <property type="entry name" value="CYTOCHROME_P450"/>
    <property type="match status" value="1"/>
</dbReference>
<evidence type="ECO:0000256" key="6">
    <source>
        <dbReference type="ARBA" id="ARBA00023033"/>
    </source>
</evidence>
<evidence type="ECO:0008006" key="10">
    <source>
        <dbReference type="Google" id="ProtNLM"/>
    </source>
</evidence>
<evidence type="ECO:0000256" key="5">
    <source>
        <dbReference type="ARBA" id="ARBA00023004"/>
    </source>
</evidence>
<comment type="cofactor">
    <cofactor evidence="1">
        <name>heme</name>
        <dbReference type="ChEBI" id="CHEBI:30413"/>
    </cofactor>
</comment>
<evidence type="ECO:0000313" key="9">
    <source>
        <dbReference type="Proteomes" id="UP001600888"/>
    </source>
</evidence>
<dbReference type="InterPro" id="IPR017972">
    <property type="entry name" value="Cyt_P450_CS"/>
</dbReference>
<dbReference type="PANTHER" id="PTHR24305">
    <property type="entry name" value="CYTOCHROME P450"/>
    <property type="match status" value="1"/>
</dbReference>